<dbReference type="InterPro" id="IPR001296">
    <property type="entry name" value="Glyco_trans_1"/>
</dbReference>
<sequence>MRNIKDELVYDPACYQRDALRAELGYGPEDRVILFGGLLREHKGVYELLRLLEHLDDRRYRLLFIASRPSPEQERLASLAREPGARVRVLPAQDRTGMARMNLAADVVILWLDPAVPASHYQMPYKATDALAMGTPIIANPISDLGEWVAVLVSDPGVCRAGPAQLLDVGSRDVNGILRSVKPWPTAPCNSATAA</sequence>
<dbReference type="Gene3D" id="3.40.50.2000">
    <property type="entry name" value="Glycogen Phosphorylase B"/>
    <property type="match status" value="1"/>
</dbReference>
<dbReference type="GO" id="GO:0016740">
    <property type="term" value="F:transferase activity"/>
    <property type="evidence" value="ECO:0007669"/>
    <property type="project" value="UniProtKB-KW"/>
</dbReference>
<dbReference type="Proteomes" id="UP001432180">
    <property type="component" value="Chromosome"/>
</dbReference>
<dbReference type="EMBL" id="CP121472">
    <property type="protein sequence ID" value="WPL15265.1"/>
    <property type="molecule type" value="Genomic_DNA"/>
</dbReference>
<keyword evidence="2" id="KW-0808">Transferase</keyword>
<keyword evidence="3" id="KW-1185">Reference proteome</keyword>
<evidence type="ECO:0000313" key="3">
    <source>
        <dbReference type="Proteomes" id="UP001432180"/>
    </source>
</evidence>
<dbReference type="RefSeq" id="WP_328985850.1">
    <property type="nucleotide sequence ID" value="NZ_CP121472.1"/>
</dbReference>
<name>A0ABZ0S716_9GAMM</name>
<reference evidence="2 3" key="1">
    <citation type="journal article" date="2023" name="Microorganisms">
        <title>Thiorhodovibrio frisius and Trv. litoralis spp. nov., Two Novel Members from a Clade of Fastidious Purple Sulfur Bacteria That Exhibit Unique Red-Shifted Light-Harvesting Capabilities.</title>
        <authorList>
            <person name="Methner A."/>
            <person name="Kuzyk S.B."/>
            <person name="Petersen J."/>
            <person name="Bauer S."/>
            <person name="Brinkmann H."/>
            <person name="Sichau K."/>
            <person name="Wanner G."/>
            <person name="Wolf J."/>
            <person name="Neumann-Schaal M."/>
            <person name="Henke P."/>
            <person name="Tank M."/>
            <person name="Sproer C."/>
            <person name="Bunk B."/>
            <person name="Overmann J."/>
        </authorList>
    </citation>
    <scope>NUCLEOTIDE SEQUENCE [LARGE SCALE GENOMIC DNA]</scope>
    <source>
        <strain evidence="2 3">DSM 6702</strain>
    </source>
</reference>
<feature type="domain" description="Glycosyl transferase family 1" evidence="1">
    <location>
        <begin position="17"/>
        <end position="143"/>
    </location>
</feature>
<proteinExistence type="predicted"/>
<gene>
    <name evidence="2" type="ORF">Thiowin_00150</name>
</gene>
<dbReference type="Pfam" id="PF00534">
    <property type="entry name" value="Glycos_transf_1"/>
    <property type="match status" value="1"/>
</dbReference>
<organism evidence="2 3">
    <name type="scientific">Thiorhodovibrio winogradskyi</name>
    <dbReference type="NCBI Taxonomy" id="77007"/>
    <lineage>
        <taxon>Bacteria</taxon>
        <taxon>Pseudomonadati</taxon>
        <taxon>Pseudomonadota</taxon>
        <taxon>Gammaproteobacteria</taxon>
        <taxon>Chromatiales</taxon>
        <taxon>Chromatiaceae</taxon>
        <taxon>Thiorhodovibrio</taxon>
    </lineage>
</organism>
<accession>A0ABZ0S716</accession>
<evidence type="ECO:0000313" key="2">
    <source>
        <dbReference type="EMBL" id="WPL15265.1"/>
    </source>
</evidence>
<dbReference type="SUPFAM" id="SSF53756">
    <property type="entry name" value="UDP-Glycosyltransferase/glycogen phosphorylase"/>
    <property type="match status" value="1"/>
</dbReference>
<protein>
    <submittedName>
        <fullName evidence="2">Glycosyl transferase</fullName>
    </submittedName>
</protein>
<evidence type="ECO:0000259" key="1">
    <source>
        <dbReference type="Pfam" id="PF00534"/>
    </source>
</evidence>